<sequence length="53" mass="6260">MANKQTRKTVPQKQGDKFFYFNVADESHAKLLEKERKIDAMQVLGEELKIDEY</sequence>
<gene>
    <name evidence="1" type="ORF">OS242_12110</name>
</gene>
<dbReference type="EMBL" id="JAPMLT010000005">
    <property type="protein sequence ID" value="MCX7570710.1"/>
    <property type="molecule type" value="Genomic_DNA"/>
</dbReference>
<evidence type="ECO:0000313" key="2">
    <source>
        <dbReference type="Proteomes" id="UP001208017"/>
    </source>
</evidence>
<protein>
    <submittedName>
        <fullName evidence="1">Uncharacterized protein</fullName>
    </submittedName>
</protein>
<dbReference type="RefSeq" id="WP_267151957.1">
    <property type="nucleotide sequence ID" value="NZ_JAPMLT010000005.1"/>
</dbReference>
<evidence type="ECO:0000313" key="1">
    <source>
        <dbReference type="EMBL" id="MCX7570710.1"/>
    </source>
</evidence>
<proteinExistence type="predicted"/>
<dbReference type="Proteomes" id="UP001208017">
    <property type="component" value="Unassembled WGS sequence"/>
</dbReference>
<name>A0ABT3X1C3_9BACL</name>
<keyword evidence="2" id="KW-1185">Reference proteome</keyword>
<comment type="caution">
    <text evidence="1">The sequence shown here is derived from an EMBL/GenBank/DDBJ whole genome shotgun (WGS) entry which is preliminary data.</text>
</comment>
<reference evidence="1 2" key="1">
    <citation type="submission" date="2022-11" db="EMBL/GenBank/DDBJ databases">
        <title>Study of microbial diversity in lake waters.</title>
        <authorList>
            <person name="Zhang J."/>
        </authorList>
    </citation>
    <scope>NUCLEOTIDE SEQUENCE [LARGE SCALE GENOMIC DNA]</scope>
    <source>
        <strain evidence="1 2">DT12</strain>
    </source>
</reference>
<accession>A0ABT3X1C3</accession>
<organism evidence="1 2">
    <name type="scientific">Tumebacillus lacus</name>
    <dbReference type="NCBI Taxonomy" id="2995335"/>
    <lineage>
        <taxon>Bacteria</taxon>
        <taxon>Bacillati</taxon>
        <taxon>Bacillota</taxon>
        <taxon>Bacilli</taxon>
        <taxon>Bacillales</taxon>
        <taxon>Alicyclobacillaceae</taxon>
        <taxon>Tumebacillus</taxon>
    </lineage>
</organism>